<keyword evidence="3" id="KW-0805">Transcription regulation</keyword>
<dbReference type="GO" id="GO:0030435">
    <property type="term" value="P:sporulation resulting in formation of a cellular spore"/>
    <property type="evidence" value="ECO:0007669"/>
    <property type="project" value="UniProtKB-KW"/>
</dbReference>
<evidence type="ECO:0000256" key="4">
    <source>
        <dbReference type="ARBA" id="ARBA00023163"/>
    </source>
</evidence>
<evidence type="ECO:0000256" key="1">
    <source>
        <dbReference type="ARBA" id="ARBA00004123"/>
    </source>
</evidence>
<dbReference type="PROSITE" id="PS51821">
    <property type="entry name" value="VELVET"/>
    <property type="match status" value="1"/>
</dbReference>
<dbReference type="GeneID" id="54455325"/>
<dbReference type="OrthoDB" id="5599552at2759"/>
<dbReference type="InterPro" id="IPR021740">
    <property type="entry name" value="Velvet"/>
</dbReference>
<dbReference type="PANTHER" id="PTHR33572">
    <property type="entry name" value="SPORE DEVELOPMENT REGULATOR VOSA"/>
    <property type="match status" value="1"/>
</dbReference>
<feature type="non-terminal residue" evidence="7">
    <location>
        <position position="1"/>
    </location>
</feature>
<dbReference type="Proteomes" id="UP000504636">
    <property type="component" value="Unplaced"/>
</dbReference>
<proteinExistence type="predicted"/>
<keyword evidence="2" id="KW-0749">Sporulation</keyword>
<comment type="subcellular location">
    <subcellularLocation>
        <location evidence="1">Nucleus</location>
    </subcellularLocation>
</comment>
<dbReference type="PANTHER" id="PTHR33572:SF18">
    <property type="entry name" value="SPORE DEVELOPMENT REGULATOR VOSA"/>
    <property type="match status" value="1"/>
</dbReference>
<evidence type="ECO:0000256" key="2">
    <source>
        <dbReference type="ARBA" id="ARBA00022969"/>
    </source>
</evidence>
<evidence type="ECO:0000313" key="8">
    <source>
        <dbReference type="Proteomes" id="UP000504636"/>
    </source>
</evidence>
<sequence>GIRSNSTSLYVRQQPRVALVSTTGTEKNRKPIDPPPFVELQVERRVDPSQHFLNNPYIFSTVTLYKADVDQDYDDTPGKSLAGTFVSSANRLKNEVNIDGCYFVFGDISVKVVGTYRLKFSVYEMRKDGQGVVVYLGAVISDKFQVQTQKDFQGLSESNYLTKSFHEQGMHLRIRKEPRTTL</sequence>
<dbReference type="InterPro" id="IPR037525">
    <property type="entry name" value="Velvet_dom"/>
</dbReference>
<dbReference type="RefSeq" id="XP_033579373.1">
    <property type="nucleotide sequence ID" value="XM_033714432.1"/>
</dbReference>
<protein>
    <recommendedName>
        <fullName evidence="6">Velvet domain-containing protein</fullName>
    </recommendedName>
</protein>
<evidence type="ECO:0000313" key="9">
    <source>
        <dbReference type="RefSeq" id="XP_033579373.1"/>
    </source>
</evidence>
<evidence type="ECO:0000259" key="6">
    <source>
        <dbReference type="PROSITE" id="PS51821"/>
    </source>
</evidence>
<keyword evidence="4" id="KW-0804">Transcription</keyword>
<keyword evidence="5" id="KW-0539">Nucleus</keyword>
<keyword evidence="8" id="KW-1185">Reference proteome</keyword>
<reference evidence="7 9" key="1">
    <citation type="journal article" date="2020" name="Stud. Mycol.">
        <title>101 Dothideomycetes genomes: a test case for predicting lifestyles and emergence of pathogens.</title>
        <authorList>
            <person name="Haridas S."/>
            <person name="Albert R."/>
            <person name="Binder M."/>
            <person name="Bloem J."/>
            <person name="Labutti K."/>
            <person name="Salamov A."/>
            <person name="Andreopoulos B."/>
            <person name="Baker S."/>
            <person name="Barry K."/>
            <person name="Bills G."/>
            <person name="Bluhm B."/>
            <person name="Cannon C."/>
            <person name="Castanera R."/>
            <person name="Culley D."/>
            <person name="Daum C."/>
            <person name="Ezra D."/>
            <person name="Gonzalez J."/>
            <person name="Henrissat B."/>
            <person name="Kuo A."/>
            <person name="Liang C."/>
            <person name="Lipzen A."/>
            <person name="Lutzoni F."/>
            <person name="Magnuson J."/>
            <person name="Mondo S."/>
            <person name="Nolan M."/>
            <person name="Ohm R."/>
            <person name="Pangilinan J."/>
            <person name="Park H.-J."/>
            <person name="Ramirez L."/>
            <person name="Alfaro M."/>
            <person name="Sun H."/>
            <person name="Tritt A."/>
            <person name="Yoshinaga Y."/>
            <person name="Zwiers L.-H."/>
            <person name="Turgeon B."/>
            <person name="Goodwin S."/>
            <person name="Spatafora J."/>
            <person name="Crous P."/>
            <person name="Grigoriev I."/>
        </authorList>
    </citation>
    <scope>NUCLEOTIDE SEQUENCE</scope>
    <source>
        <strain evidence="7 9">CBS 304.34</strain>
    </source>
</reference>
<feature type="domain" description="Velvet" evidence="6">
    <location>
        <begin position="1"/>
        <end position="175"/>
    </location>
</feature>
<dbReference type="GO" id="GO:0005634">
    <property type="term" value="C:nucleus"/>
    <property type="evidence" value="ECO:0007669"/>
    <property type="project" value="UniProtKB-SubCell"/>
</dbReference>
<organism evidence="7">
    <name type="scientific">Mytilinidion resinicola</name>
    <dbReference type="NCBI Taxonomy" id="574789"/>
    <lineage>
        <taxon>Eukaryota</taxon>
        <taxon>Fungi</taxon>
        <taxon>Dikarya</taxon>
        <taxon>Ascomycota</taxon>
        <taxon>Pezizomycotina</taxon>
        <taxon>Dothideomycetes</taxon>
        <taxon>Pleosporomycetidae</taxon>
        <taxon>Mytilinidiales</taxon>
        <taxon>Mytilinidiaceae</taxon>
        <taxon>Mytilinidion</taxon>
    </lineage>
</organism>
<dbReference type="InterPro" id="IPR038491">
    <property type="entry name" value="Velvet_dom_sf"/>
</dbReference>
<evidence type="ECO:0000256" key="5">
    <source>
        <dbReference type="ARBA" id="ARBA00023242"/>
    </source>
</evidence>
<dbReference type="EMBL" id="MU003697">
    <property type="protein sequence ID" value="KAF2812409.1"/>
    <property type="molecule type" value="Genomic_DNA"/>
</dbReference>
<reference evidence="9" key="2">
    <citation type="submission" date="2020-04" db="EMBL/GenBank/DDBJ databases">
        <authorList>
            <consortium name="NCBI Genome Project"/>
        </authorList>
    </citation>
    <scope>NUCLEOTIDE SEQUENCE</scope>
    <source>
        <strain evidence="9">CBS 304.34</strain>
    </source>
</reference>
<dbReference type="Pfam" id="PF11754">
    <property type="entry name" value="Velvet"/>
    <property type="match status" value="2"/>
</dbReference>
<evidence type="ECO:0000256" key="3">
    <source>
        <dbReference type="ARBA" id="ARBA00023015"/>
    </source>
</evidence>
<evidence type="ECO:0000313" key="7">
    <source>
        <dbReference type="EMBL" id="KAF2812409.1"/>
    </source>
</evidence>
<dbReference type="AlphaFoldDB" id="A0A6A6YV61"/>
<accession>A0A6A6YV61</accession>
<feature type="non-terminal residue" evidence="7">
    <location>
        <position position="182"/>
    </location>
</feature>
<gene>
    <name evidence="7 9" type="ORF">BDZ99DRAFT_345663</name>
</gene>
<dbReference type="Gene3D" id="2.60.40.3960">
    <property type="entry name" value="Velvet domain"/>
    <property type="match status" value="1"/>
</dbReference>
<reference evidence="9" key="3">
    <citation type="submission" date="2025-04" db="UniProtKB">
        <authorList>
            <consortium name="RefSeq"/>
        </authorList>
    </citation>
    <scope>IDENTIFICATION</scope>
    <source>
        <strain evidence="9">CBS 304.34</strain>
    </source>
</reference>
<name>A0A6A6YV61_9PEZI</name>